<evidence type="ECO:0000256" key="1">
    <source>
        <dbReference type="SAM" id="MobiDB-lite"/>
    </source>
</evidence>
<dbReference type="RefSeq" id="WP_343961398.1">
    <property type="nucleotide sequence ID" value="NZ_BAAAGK010000005.1"/>
</dbReference>
<protein>
    <submittedName>
        <fullName evidence="2">Uncharacterized protein</fullName>
    </submittedName>
</protein>
<proteinExistence type="predicted"/>
<comment type="caution">
    <text evidence="2">The sequence shown here is derived from an EMBL/GenBank/DDBJ whole genome shotgun (WGS) entry which is preliminary data.</text>
</comment>
<feature type="compositionally biased region" description="Basic residues" evidence="1">
    <location>
        <begin position="91"/>
        <end position="106"/>
    </location>
</feature>
<keyword evidence="3" id="KW-1185">Reference proteome</keyword>
<name>A0ABW2T7Y5_9ACTN</name>
<evidence type="ECO:0000313" key="2">
    <source>
        <dbReference type="EMBL" id="MFC7604391.1"/>
    </source>
</evidence>
<reference evidence="3" key="1">
    <citation type="journal article" date="2019" name="Int. J. Syst. Evol. Microbiol.">
        <title>The Global Catalogue of Microorganisms (GCM) 10K type strain sequencing project: providing services to taxonomists for standard genome sequencing and annotation.</title>
        <authorList>
            <consortium name="The Broad Institute Genomics Platform"/>
            <consortium name="The Broad Institute Genome Sequencing Center for Infectious Disease"/>
            <person name="Wu L."/>
            <person name="Ma J."/>
        </authorList>
    </citation>
    <scope>NUCLEOTIDE SEQUENCE [LARGE SCALE GENOMIC DNA]</scope>
    <source>
        <strain evidence="3">JCM 10083</strain>
    </source>
</reference>
<organism evidence="2 3">
    <name type="scientific">Streptosporangium amethystogenes subsp. fukuiense</name>
    <dbReference type="NCBI Taxonomy" id="698418"/>
    <lineage>
        <taxon>Bacteria</taxon>
        <taxon>Bacillati</taxon>
        <taxon>Actinomycetota</taxon>
        <taxon>Actinomycetes</taxon>
        <taxon>Streptosporangiales</taxon>
        <taxon>Streptosporangiaceae</taxon>
        <taxon>Streptosporangium</taxon>
    </lineage>
</organism>
<dbReference type="EMBL" id="JBHTEE010000001">
    <property type="protein sequence ID" value="MFC7604391.1"/>
    <property type="molecule type" value="Genomic_DNA"/>
</dbReference>
<dbReference type="Proteomes" id="UP001596514">
    <property type="component" value="Unassembled WGS sequence"/>
</dbReference>
<sequence>MKVALSVRGDFDDLGDLAEGIADELAGLQDCNESLLDFAFGSDATDSTVEFELTVEAGSVDETVEVGGSWLRTADPCHRRLHTRLGGLRPTRARPGLRTRRHRGQRKTPGAHPVEVGTGDDSLQQAGDRLL</sequence>
<feature type="region of interest" description="Disordered" evidence="1">
    <location>
        <begin position="84"/>
        <end position="131"/>
    </location>
</feature>
<evidence type="ECO:0000313" key="3">
    <source>
        <dbReference type="Proteomes" id="UP001596514"/>
    </source>
</evidence>
<accession>A0ABW2T7Y5</accession>
<gene>
    <name evidence="2" type="ORF">ACFQVD_30190</name>
</gene>